<reference evidence="1 2" key="1">
    <citation type="journal article" date="2019" name="Sci. Rep.">
        <title>Orb-weaving spider Araneus ventricosus genome elucidates the spidroin gene catalogue.</title>
        <authorList>
            <person name="Kono N."/>
            <person name="Nakamura H."/>
            <person name="Ohtoshi R."/>
            <person name="Moran D.A.P."/>
            <person name="Shinohara A."/>
            <person name="Yoshida Y."/>
            <person name="Fujiwara M."/>
            <person name="Mori M."/>
            <person name="Tomita M."/>
            <person name="Arakawa K."/>
        </authorList>
    </citation>
    <scope>NUCLEOTIDE SEQUENCE [LARGE SCALE GENOMIC DNA]</scope>
</reference>
<proteinExistence type="predicted"/>
<accession>A0A4Y2EZX9</accession>
<dbReference type="AlphaFoldDB" id="A0A4Y2EZX9"/>
<organism evidence="1 2">
    <name type="scientific">Araneus ventricosus</name>
    <name type="common">Orbweaver spider</name>
    <name type="synonym">Epeira ventricosa</name>
    <dbReference type="NCBI Taxonomy" id="182803"/>
    <lineage>
        <taxon>Eukaryota</taxon>
        <taxon>Metazoa</taxon>
        <taxon>Ecdysozoa</taxon>
        <taxon>Arthropoda</taxon>
        <taxon>Chelicerata</taxon>
        <taxon>Arachnida</taxon>
        <taxon>Araneae</taxon>
        <taxon>Araneomorphae</taxon>
        <taxon>Entelegynae</taxon>
        <taxon>Araneoidea</taxon>
        <taxon>Araneidae</taxon>
        <taxon>Araneus</taxon>
    </lineage>
</organism>
<evidence type="ECO:0000313" key="2">
    <source>
        <dbReference type="Proteomes" id="UP000499080"/>
    </source>
</evidence>
<sequence length="99" mass="11593">MHYYGEKKWDDVIFSDEKKFNLDGPDGFRYFWYDLRKEKEIFSKHTFGGGSVIVWGGFATVENIYSSLTLWSASSQESALHRMRINLELWLGACRICIV</sequence>
<dbReference type="Proteomes" id="UP000499080">
    <property type="component" value="Unassembled WGS sequence"/>
</dbReference>
<gene>
    <name evidence="1" type="primary">tc3a_35</name>
    <name evidence="1" type="ORF">AVEN_76179_1</name>
</gene>
<comment type="caution">
    <text evidence="1">The sequence shown here is derived from an EMBL/GenBank/DDBJ whole genome shotgun (WGS) entry which is preliminary data.</text>
</comment>
<evidence type="ECO:0000313" key="1">
    <source>
        <dbReference type="EMBL" id="GBM33808.1"/>
    </source>
</evidence>
<dbReference type="Gene3D" id="3.30.420.10">
    <property type="entry name" value="Ribonuclease H-like superfamily/Ribonuclease H"/>
    <property type="match status" value="1"/>
</dbReference>
<dbReference type="EMBL" id="BGPR01000742">
    <property type="protein sequence ID" value="GBM33808.1"/>
    <property type="molecule type" value="Genomic_DNA"/>
</dbReference>
<name>A0A4Y2EZX9_ARAVE</name>
<keyword evidence="2" id="KW-1185">Reference proteome</keyword>
<protein>
    <submittedName>
        <fullName evidence="1">Transposable element Tc3 transposase</fullName>
    </submittedName>
</protein>
<dbReference type="GO" id="GO:0003676">
    <property type="term" value="F:nucleic acid binding"/>
    <property type="evidence" value="ECO:0007669"/>
    <property type="project" value="InterPro"/>
</dbReference>
<dbReference type="OrthoDB" id="8060176at2759"/>
<dbReference type="InterPro" id="IPR036397">
    <property type="entry name" value="RNaseH_sf"/>
</dbReference>